<dbReference type="PANTHER" id="PTHR33221:SF15">
    <property type="entry name" value="HTH-TYPE TRANSCRIPTIONAL REGULATOR YWGB-RELATED"/>
    <property type="match status" value="1"/>
</dbReference>
<dbReference type="RefSeq" id="WP_353423050.1">
    <property type="nucleotide sequence ID" value="NZ_CP117826.1"/>
</dbReference>
<protein>
    <submittedName>
        <fullName evidence="1">Rrf2 family transcriptional regulator</fullName>
    </submittedName>
</protein>
<dbReference type="SUPFAM" id="SSF46785">
    <property type="entry name" value="Winged helix' DNA-binding domain"/>
    <property type="match status" value="1"/>
</dbReference>
<sequence length="124" mass="14345">MKITTIYAAKILGYITQRDRLVTAGEIVEHVGISYQYALKIMNEMKRAGLLQSEQGCRGGYRLGNEKEDVSAYDVVALFEYRSGERDKERPMDDPFSRFMEDRRQKEAEALKAMPIREIYKGKI</sequence>
<dbReference type="AlphaFoldDB" id="A0AAU8A779"/>
<accession>A0AAU8A779</accession>
<dbReference type="Pfam" id="PF02082">
    <property type="entry name" value="Rrf2"/>
    <property type="match status" value="1"/>
</dbReference>
<dbReference type="EMBL" id="CP117826">
    <property type="protein sequence ID" value="XCC61653.1"/>
    <property type="molecule type" value="Genomic_DNA"/>
</dbReference>
<name>A0AAU8A779_9FIRM</name>
<dbReference type="PROSITE" id="PS51197">
    <property type="entry name" value="HTH_RRF2_2"/>
    <property type="match status" value="1"/>
</dbReference>
<reference evidence="1" key="1">
    <citation type="submission" date="2023-02" db="EMBL/GenBank/DDBJ databases">
        <title>Gut commensal Christensenella minuta modulates host metabolism via a new class of secondary bile acids.</title>
        <authorList>
            <person name="Liu C."/>
        </authorList>
    </citation>
    <scope>NUCLEOTIDE SEQUENCE</scope>
    <source>
        <strain evidence="1">CA70</strain>
    </source>
</reference>
<proteinExistence type="predicted"/>
<dbReference type="GO" id="GO:0005829">
    <property type="term" value="C:cytosol"/>
    <property type="evidence" value="ECO:0007669"/>
    <property type="project" value="TreeGrafter"/>
</dbReference>
<dbReference type="InterPro" id="IPR036388">
    <property type="entry name" value="WH-like_DNA-bd_sf"/>
</dbReference>
<dbReference type="Gene3D" id="1.10.10.10">
    <property type="entry name" value="Winged helix-like DNA-binding domain superfamily/Winged helix DNA-binding domain"/>
    <property type="match status" value="1"/>
</dbReference>
<gene>
    <name evidence="1" type="ORF">PUP29_08960</name>
</gene>
<dbReference type="PANTHER" id="PTHR33221">
    <property type="entry name" value="WINGED HELIX-TURN-HELIX TRANSCRIPTIONAL REGULATOR, RRF2 FAMILY"/>
    <property type="match status" value="1"/>
</dbReference>
<evidence type="ECO:0000313" key="1">
    <source>
        <dbReference type="EMBL" id="XCC61653.1"/>
    </source>
</evidence>
<dbReference type="InterPro" id="IPR000944">
    <property type="entry name" value="Tscrpt_reg_Rrf2"/>
</dbReference>
<organism evidence="1">
    <name type="scientific">Christensenella massiliensis</name>
    <dbReference type="NCBI Taxonomy" id="1805714"/>
    <lineage>
        <taxon>Bacteria</taxon>
        <taxon>Bacillati</taxon>
        <taxon>Bacillota</taxon>
        <taxon>Clostridia</taxon>
        <taxon>Christensenellales</taxon>
        <taxon>Christensenellaceae</taxon>
        <taxon>Christensenella</taxon>
    </lineage>
</organism>
<dbReference type="GO" id="GO:0003700">
    <property type="term" value="F:DNA-binding transcription factor activity"/>
    <property type="evidence" value="ECO:0007669"/>
    <property type="project" value="TreeGrafter"/>
</dbReference>
<dbReference type="InterPro" id="IPR036390">
    <property type="entry name" value="WH_DNA-bd_sf"/>
</dbReference>